<feature type="domain" description="Myb-like" evidence="2">
    <location>
        <begin position="64"/>
        <end position="109"/>
    </location>
</feature>
<comment type="caution">
    <text evidence="3">The sequence shown here is derived from an EMBL/GenBank/DDBJ whole genome shotgun (WGS) entry which is preliminary data.</text>
</comment>
<dbReference type="Proteomes" id="UP000193218">
    <property type="component" value="Unassembled WGS sequence"/>
</dbReference>
<evidence type="ECO:0000256" key="1">
    <source>
        <dbReference type="SAM" id="MobiDB-lite"/>
    </source>
</evidence>
<dbReference type="PROSITE" id="PS50090">
    <property type="entry name" value="MYB_LIKE"/>
    <property type="match status" value="1"/>
</dbReference>
<dbReference type="SUPFAM" id="SSF46689">
    <property type="entry name" value="Homeodomain-like"/>
    <property type="match status" value="1"/>
</dbReference>
<keyword evidence="4" id="KW-1185">Reference proteome</keyword>
<dbReference type="RefSeq" id="XP_021868949.1">
    <property type="nucleotide sequence ID" value="XM_022018586.1"/>
</dbReference>
<proteinExistence type="predicted"/>
<evidence type="ECO:0000313" key="3">
    <source>
        <dbReference type="EMBL" id="ORX34707.1"/>
    </source>
</evidence>
<dbReference type="InterPro" id="IPR009057">
    <property type="entry name" value="Homeodomain-like_sf"/>
</dbReference>
<accession>A0A1Y1UB09</accession>
<dbReference type="InterPro" id="IPR001005">
    <property type="entry name" value="SANT/Myb"/>
</dbReference>
<dbReference type="EMBL" id="NBSH01000013">
    <property type="protein sequence ID" value="ORX34707.1"/>
    <property type="molecule type" value="Genomic_DNA"/>
</dbReference>
<protein>
    <recommendedName>
        <fullName evidence="2">Myb-like domain-containing protein</fullName>
    </recommendedName>
</protein>
<gene>
    <name evidence="3" type="ORF">BD324DRAFT_652967</name>
</gene>
<dbReference type="Gene3D" id="1.10.10.60">
    <property type="entry name" value="Homeodomain-like"/>
    <property type="match status" value="1"/>
</dbReference>
<reference evidence="3 4" key="1">
    <citation type="submission" date="2017-03" db="EMBL/GenBank/DDBJ databases">
        <title>Widespread Adenine N6-methylation of Active Genes in Fungi.</title>
        <authorList>
            <consortium name="DOE Joint Genome Institute"/>
            <person name="Mondo S.J."/>
            <person name="Dannebaum R.O."/>
            <person name="Kuo R.C."/>
            <person name="Louie K.B."/>
            <person name="Bewick A.J."/>
            <person name="Labutti K."/>
            <person name="Haridas S."/>
            <person name="Kuo A."/>
            <person name="Salamov A."/>
            <person name="Ahrendt S.R."/>
            <person name="Lau R."/>
            <person name="Bowen B.P."/>
            <person name="Lipzen A."/>
            <person name="Sullivan W."/>
            <person name="Andreopoulos W.B."/>
            <person name="Clum A."/>
            <person name="Lindquist E."/>
            <person name="Daum C."/>
            <person name="Northen T.R."/>
            <person name="Ramamoorthy G."/>
            <person name="Schmitz R.J."/>
            <person name="Gryganskyi A."/>
            <person name="Culley D."/>
            <person name="Magnuson J."/>
            <person name="James T.Y."/>
            <person name="O'Malley M.A."/>
            <person name="Stajich J.E."/>
            <person name="Spatafora J.W."/>
            <person name="Visel A."/>
            <person name="Grigoriev I.V."/>
        </authorList>
    </citation>
    <scope>NUCLEOTIDE SEQUENCE [LARGE SCALE GENOMIC DNA]</scope>
    <source>
        <strain evidence="3 4">NRRL Y-17943</strain>
    </source>
</reference>
<organism evidence="3 4">
    <name type="scientific">Kockovaella imperatae</name>
    <dbReference type="NCBI Taxonomy" id="4999"/>
    <lineage>
        <taxon>Eukaryota</taxon>
        <taxon>Fungi</taxon>
        <taxon>Dikarya</taxon>
        <taxon>Basidiomycota</taxon>
        <taxon>Agaricomycotina</taxon>
        <taxon>Tremellomycetes</taxon>
        <taxon>Tremellales</taxon>
        <taxon>Cuniculitremaceae</taxon>
        <taxon>Kockovaella</taxon>
    </lineage>
</organism>
<dbReference type="AlphaFoldDB" id="A0A1Y1UB09"/>
<evidence type="ECO:0000313" key="4">
    <source>
        <dbReference type="Proteomes" id="UP000193218"/>
    </source>
</evidence>
<sequence length="128" mass="14216">MPRVMKALSCKQAPKPYTKPEADEVPSSGDSGENSHAPRETSKEERSLMPTTEPKGSAKPVNRPWTVEELKVIFHFVVKHGAPGSEQGWEGVVPGRSGAQARSLWRTQLMPRLEDAIKFKAKEHTKVE</sequence>
<dbReference type="GeneID" id="33560395"/>
<feature type="compositionally biased region" description="Basic and acidic residues" evidence="1">
    <location>
        <begin position="36"/>
        <end position="47"/>
    </location>
</feature>
<evidence type="ECO:0000259" key="2">
    <source>
        <dbReference type="PROSITE" id="PS50090"/>
    </source>
</evidence>
<dbReference type="InParanoid" id="A0A1Y1UB09"/>
<dbReference type="OrthoDB" id="2563640at2759"/>
<name>A0A1Y1UB09_9TREE</name>
<feature type="region of interest" description="Disordered" evidence="1">
    <location>
        <begin position="1"/>
        <end position="62"/>
    </location>
</feature>